<feature type="transmembrane region" description="Helical" evidence="5">
    <location>
        <begin position="354"/>
        <end position="386"/>
    </location>
</feature>
<dbReference type="Proteomes" id="UP000031561">
    <property type="component" value="Unassembled WGS sequence"/>
</dbReference>
<comment type="subcellular location">
    <subcellularLocation>
        <location evidence="1">Membrane</location>
        <topology evidence="1">Multi-pass membrane protein</topology>
    </subcellularLocation>
</comment>
<dbReference type="EMBL" id="JTHE03000107">
    <property type="protein sequence ID" value="MCM1984957.1"/>
    <property type="molecule type" value="Genomic_DNA"/>
</dbReference>
<organism evidence="8 9">
    <name type="scientific">Lyngbya confervoides BDU141951</name>
    <dbReference type="NCBI Taxonomy" id="1574623"/>
    <lineage>
        <taxon>Bacteria</taxon>
        <taxon>Bacillati</taxon>
        <taxon>Cyanobacteriota</taxon>
        <taxon>Cyanophyceae</taxon>
        <taxon>Oscillatoriophycideae</taxon>
        <taxon>Oscillatoriales</taxon>
        <taxon>Microcoleaceae</taxon>
        <taxon>Lyngbya</taxon>
    </lineage>
</organism>
<feature type="domain" description="Amino acid permease/ SLC12A" evidence="6">
    <location>
        <begin position="2"/>
        <end position="406"/>
    </location>
</feature>
<proteinExistence type="predicted"/>
<name>A0ABD4T9F2_9CYAN</name>
<sequence>MYLRFGWVLGHAGLVNTLLIVTLCTAITFLTALSIAEIATDQVVRAGGAYYMISRSLGMEIGGAVGIPLYFAQAFSVALYTLGFAESLTQVFPQLNLTLTALVTTVLVATIAITSANIAIKTQYLIMAAIVFSLVSLILGQPLPDVEINPWSAPVASDETFWSILAIFFPAVTGIMAGVNMSGDLREPARSIPKGTLAAVGTGYVIYMIIPVVLSYRADFASLVQDELIMRRISRVGDAILLGVWGATLSSAIGSILGAPRVLQALTRDGIFPHWLSWLGKGHGEADEPRLGTLFTLGIALAVVCVGQLNLVAPVLSMFFLTTYLVLNTVAAIERFLQSPSFRPTFRVHWIWSLLGAGGCLSVMFLINPTATIAAAIIVLGIYLWLERQELESTWGDARRGFWLMLIRTALYKLSDTPDAKNWRPHLLVFSGAPTRRWPLVQMASDLTHNRGLVTLASIVPEGSRDRSQQSNLEKTLREVLKKAGVQAFVRITSGSTPFEGAKQLVDGYGLGPLTPNTILVGQTGSLKNCQGFCEMVSYCHAARRNVVVLRAADQGVPQPFLPRIDVWWSGMKDNGALMLILADQLLLSERWRQAQVYVKLVVPDEASVAAAHTNLSQAIRQLRIEAKPDVIVARNRAFSEILQTASRNASLVILGMAAPGADPYSDYYTQLQARTQHLPQTMFVLAAQDLSFIDVLRQT</sequence>
<dbReference type="AlphaFoldDB" id="A0ABD4T9F2"/>
<dbReference type="GO" id="GO:0016020">
    <property type="term" value="C:membrane"/>
    <property type="evidence" value="ECO:0007669"/>
    <property type="project" value="UniProtKB-SubCell"/>
</dbReference>
<dbReference type="Gene3D" id="1.20.1740.10">
    <property type="entry name" value="Amino acid/polyamine transporter I"/>
    <property type="match status" value="1"/>
</dbReference>
<dbReference type="Pfam" id="PF00324">
    <property type="entry name" value="AA_permease"/>
    <property type="match status" value="1"/>
</dbReference>
<evidence type="ECO:0000256" key="3">
    <source>
        <dbReference type="ARBA" id="ARBA00022989"/>
    </source>
</evidence>
<dbReference type="PANTHER" id="PTHR11827:SF72">
    <property type="entry name" value="GH08340P"/>
    <property type="match status" value="1"/>
</dbReference>
<accession>A0ABD4T9F2</accession>
<comment type="caution">
    <text evidence="8">The sequence shown here is derived from an EMBL/GenBank/DDBJ whole genome shotgun (WGS) entry which is preliminary data.</text>
</comment>
<evidence type="ECO:0000256" key="1">
    <source>
        <dbReference type="ARBA" id="ARBA00004141"/>
    </source>
</evidence>
<evidence type="ECO:0000313" key="8">
    <source>
        <dbReference type="EMBL" id="MCM1984957.1"/>
    </source>
</evidence>
<feature type="transmembrane region" description="Helical" evidence="5">
    <location>
        <begin position="94"/>
        <end position="112"/>
    </location>
</feature>
<feature type="domain" description="SLC12A transporter C-terminal" evidence="7">
    <location>
        <begin position="438"/>
        <end position="552"/>
    </location>
</feature>
<keyword evidence="4 5" id="KW-0472">Membrane</keyword>
<keyword evidence="3 5" id="KW-1133">Transmembrane helix</keyword>
<keyword evidence="9" id="KW-1185">Reference proteome</keyword>
<evidence type="ECO:0000313" key="9">
    <source>
        <dbReference type="Proteomes" id="UP000031561"/>
    </source>
</evidence>
<feature type="transmembrane region" description="Helical" evidence="5">
    <location>
        <begin position="195"/>
        <end position="216"/>
    </location>
</feature>
<feature type="transmembrane region" description="Helical" evidence="5">
    <location>
        <begin position="124"/>
        <end position="141"/>
    </location>
</feature>
<feature type="transmembrane region" description="Helical" evidence="5">
    <location>
        <begin position="12"/>
        <end position="36"/>
    </location>
</feature>
<feature type="transmembrane region" description="Helical" evidence="5">
    <location>
        <begin position="57"/>
        <end position="82"/>
    </location>
</feature>
<evidence type="ECO:0000259" key="7">
    <source>
        <dbReference type="Pfam" id="PF03522"/>
    </source>
</evidence>
<dbReference type="InterPro" id="IPR004841">
    <property type="entry name" value="AA-permease/SLC12A_dom"/>
</dbReference>
<evidence type="ECO:0000259" key="6">
    <source>
        <dbReference type="Pfam" id="PF00324"/>
    </source>
</evidence>
<evidence type="ECO:0000256" key="2">
    <source>
        <dbReference type="ARBA" id="ARBA00022692"/>
    </source>
</evidence>
<feature type="transmembrane region" description="Helical" evidence="5">
    <location>
        <begin position="236"/>
        <end position="259"/>
    </location>
</feature>
<dbReference type="PANTHER" id="PTHR11827">
    <property type="entry name" value="SOLUTE CARRIER FAMILY 12, CATION COTRANSPORTERS"/>
    <property type="match status" value="1"/>
</dbReference>
<dbReference type="InterPro" id="IPR018491">
    <property type="entry name" value="SLC12_C"/>
</dbReference>
<protein>
    <submittedName>
        <fullName evidence="8">Na-K-Cl cotransporter</fullName>
    </submittedName>
</protein>
<reference evidence="8 9" key="1">
    <citation type="journal article" date="2015" name="Genome Announc.">
        <title>Draft Genome Sequence of Filamentous Marine Cyanobacterium Lyngbya confervoides Strain BDU141951.</title>
        <authorList>
            <person name="Chandrababunaidu M.M."/>
            <person name="Sen D."/>
            <person name="Tripathy S."/>
        </authorList>
    </citation>
    <scope>NUCLEOTIDE SEQUENCE [LARGE SCALE GENOMIC DNA]</scope>
    <source>
        <strain evidence="8 9">BDU141951</strain>
    </source>
</reference>
<feature type="transmembrane region" description="Helical" evidence="5">
    <location>
        <begin position="161"/>
        <end position="183"/>
    </location>
</feature>
<gene>
    <name evidence="8" type="ORF">QQ91_0019225</name>
</gene>
<dbReference type="Pfam" id="PF03522">
    <property type="entry name" value="SLC12"/>
    <property type="match status" value="1"/>
</dbReference>
<keyword evidence="2 5" id="KW-0812">Transmembrane</keyword>
<feature type="transmembrane region" description="Helical" evidence="5">
    <location>
        <begin position="291"/>
        <end position="309"/>
    </location>
</feature>
<evidence type="ECO:0000256" key="4">
    <source>
        <dbReference type="ARBA" id="ARBA00023136"/>
    </source>
</evidence>
<evidence type="ECO:0000256" key="5">
    <source>
        <dbReference type="SAM" id="Phobius"/>
    </source>
</evidence>
<feature type="transmembrane region" description="Helical" evidence="5">
    <location>
        <begin position="315"/>
        <end position="333"/>
    </location>
</feature>
<dbReference type="InterPro" id="IPR004842">
    <property type="entry name" value="SLC12A_fam"/>
</dbReference>